<dbReference type="GO" id="GO:0003677">
    <property type="term" value="F:DNA binding"/>
    <property type="evidence" value="ECO:0007669"/>
    <property type="project" value="InterPro"/>
</dbReference>
<dbReference type="InterPro" id="IPR001138">
    <property type="entry name" value="Zn2Cys6_DnaBD"/>
</dbReference>
<accession>A0A167S306</accession>
<protein>
    <submittedName>
        <fullName evidence="5">Amidase</fullName>
    </submittedName>
</protein>
<feature type="domain" description="Zn(2)-C6 fungal-type" evidence="4">
    <location>
        <begin position="632"/>
        <end position="662"/>
    </location>
</feature>
<dbReference type="Pfam" id="PF01425">
    <property type="entry name" value="Amidase"/>
    <property type="match status" value="1"/>
</dbReference>
<dbReference type="SMART" id="SM00066">
    <property type="entry name" value="GAL4"/>
    <property type="match status" value="1"/>
</dbReference>
<dbReference type="GO" id="GO:0006351">
    <property type="term" value="P:DNA-templated transcription"/>
    <property type="evidence" value="ECO:0007669"/>
    <property type="project" value="InterPro"/>
</dbReference>
<feature type="region of interest" description="Disordered" evidence="3">
    <location>
        <begin position="1252"/>
        <end position="1279"/>
    </location>
</feature>
<dbReference type="OrthoDB" id="6428749at2759"/>
<dbReference type="GO" id="GO:0003824">
    <property type="term" value="F:catalytic activity"/>
    <property type="evidence" value="ECO:0007669"/>
    <property type="project" value="InterPro"/>
</dbReference>
<dbReference type="InterPro" id="IPR036928">
    <property type="entry name" value="AS_sf"/>
</dbReference>
<sequence length="1570" mass="172199">MQGRRRDRDSIARLEAANDADAHLGDDAAPPNKHALQAIGRCMRHDCSLSVRGSRSLIYRDVLLRASAPPNPFALHKESPPAVRTAHARTGLADIPAAVAEILLNVYIEKIVAADAIFREPELRDLYDRVYHYPGEQQPPLNDQETYKLLMVFAISTMCSKADDFRQPASLAESFCAEAADYFDVTDSSPGSLQCLLITMQLAYFLPHIGNLEKLADEAMRMATELCLHTEAHASQGDQEGRESKKLRRLFWQTYNMERSVNGVLRKQPAIDDDHVNVAFLKTGDAHESQSSSLNYRAITRYRHFQSEVNTRQHLLGDDTAVPYDAWIAQKEIEVASWRGRELHSRGDAASPEWFNFGVAYMQLSLHRPCLANPAPSIASVGACITAAGRIVDGYVVAAERSVLKFVWHAVNTCFEAGAILLYNLAMNRPLLQTCSTDLIQQTEDVLGPMDKLLSVLCERWPMARITVEAFRVLCEHVLHPLLPTGAEQGDEIGNLMGKVLHDTVFRNRPGEVDLGNNVGNALLLQVPATATPPFLDDLFADNDNNGIGWLGTLSNLDMFDDFGLFDVTTAPSFSLDQDFVYTGPPVLGTPVATPSEPTESGREADAASPNEDADVEEMVVMVREAFGHLPSCVRCRRRKIKCDLKFPSCGYCVRRGRDCTIFDQTLNEEVSRAHLHRLKTRFEELSTAALDEQSQREVGFHRNRRRHHGRLSAAPGQGAVILQTGGTRSDGSMRELCMGHTSTLFSLQASAENLAGHAEEGVDARPLSSPSIGFLFSDVNENISVNLNQVLTLENAEALHDVYYNGIGALMPSILEPKQAPGWHLSSATGTMGPEYNLMLAVAARALGKKDAWMTAIATALVQRAIHGDSQFFLDLQQQGVAGLTLVTLLCVYFLLDPTAGNVWRLLGYASRLCAEMNSDSALAPSSENIHWPLWCTVYKLECDVSIAYGRPGRPPSFTVNVLIKHRIQRHLLRAHGPPNRFDVLHEQLRDWELSWKMHLDTVRAVPTADPGLLYWLAICGEFYYCEAALLMCRSAGIGTKYPPEGRGIALRCINAFLALYRSRYGSGCVPVGHENSPADETDLDVERQYSQAIENYAIILSFLLTAIGVQPLDIDIDTDMADELWRLSATEAHDQIQKNILTVERYATSLLDRIQERDGTTKAWVHIDRELVLARARQLDHIPPAERGPLHGFAVGVKDVFLTSDMPTQYNSRLFESRVPIALDAGPIQTLRAAGGLFIGKTTTTEFAATTQAGSHQNLTRNPHDPTRTAGGSSSGSGAAVGDFHVPIALGTQTGGSTVRPGSYNGVYGFKPTWGAISREGLAQCSISLDTMGFLARSVPDLQTLLQVFQVDDAVDPSAAAALSTVPFSLHGARIAFCKTPIWPRAGPGTVAAYGGAMALLTRQGAVATEIDLPAPFPEAERWQETIMQREGGVSFLGHYRQDKTKLHEYLVQQVEAPKYSSRDLVEAYDGAATLKVLFDSIARQYDCVVTPSVPDEAPVGQDFTGSACFCNLWTLLGVPALNVPGFVGEHGLPVGLTLVAPRYHDHHLLKVAETIGPLFVEQGSGTS</sequence>
<evidence type="ECO:0000256" key="2">
    <source>
        <dbReference type="ARBA" id="ARBA00023242"/>
    </source>
</evidence>
<comment type="caution">
    <text evidence="5">The sequence shown here is derived from an EMBL/GenBank/DDBJ whole genome shotgun (WGS) entry which is preliminary data.</text>
</comment>
<proteinExistence type="predicted"/>
<dbReference type="PROSITE" id="PS50048">
    <property type="entry name" value="ZN2_CY6_FUNGAL_2"/>
    <property type="match status" value="1"/>
</dbReference>
<dbReference type="Gene3D" id="3.90.1300.10">
    <property type="entry name" value="Amidase signature (AS) domain"/>
    <property type="match status" value="1"/>
</dbReference>
<evidence type="ECO:0000313" key="6">
    <source>
        <dbReference type="Proteomes" id="UP000076874"/>
    </source>
</evidence>
<dbReference type="SUPFAM" id="SSF75304">
    <property type="entry name" value="Amidase signature (AS) enzymes"/>
    <property type="match status" value="1"/>
</dbReference>
<dbReference type="CDD" id="cd00067">
    <property type="entry name" value="GAL4"/>
    <property type="match status" value="1"/>
</dbReference>
<evidence type="ECO:0000259" key="4">
    <source>
        <dbReference type="PROSITE" id="PS50048"/>
    </source>
</evidence>
<dbReference type="PANTHER" id="PTHR11895:SF7">
    <property type="entry name" value="GLUTAMYL-TRNA(GLN) AMIDOTRANSFERASE SUBUNIT A, MITOCHONDRIAL"/>
    <property type="match status" value="1"/>
</dbReference>
<dbReference type="CDD" id="cd12148">
    <property type="entry name" value="fungal_TF_MHR"/>
    <property type="match status" value="2"/>
</dbReference>
<dbReference type="SMART" id="SM00906">
    <property type="entry name" value="Fungal_trans"/>
    <property type="match status" value="2"/>
</dbReference>
<keyword evidence="1" id="KW-0479">Metal-binding</keyword>
<dbReference type="GO" id="GO:0000981">
    <property type="term" value="F:DNA-binding transcription factor activity, RNA polymerase II-specific"/>
    <property type="evidence" value="ECO:0007669"/>
    <property type="project" value="InterPro"/>
</dbReference>
<dbReference type="GO" id="GO:0008270">
    <property type="term" value="F:zinc ion binding"/>
    <property type="evidence" value="ECO:0007669"/>
    <property type="project" value="InterPro"/>
</dbReference>
<dbReference type="Proteomes" id="UP000076874">
    <property type="component" value="Unassembled WGS sequence"/>
</dbReference>
<dbReference type="Pfam" id="PF04082">
    <property type="entry name" value="Fungal_trans"/>
    <property type="match status" value="1"/>
</dbReference>
<dbReference type="SUPFAM" id="SSF57701">
    <property type="entry name" value="Zn2/Cys6 DNA-binding domain"/>
    <property type="match status" value="1"/>
</dbReference>
<dbReference type="Pfam" id="PF00172">
    <property type="entry name" value="Zn_clus"/>
    <property type="match status" value="1"/>
</dbReference>
<evidence type="ECO:0000313" key="5">
    <source>
        <dbReference type="EMBL" id="OAA59179.1"/>
    </source>
</evidence>
<dbReference type="InterPro" id="IPR000120">
    <property type="entry name" value="Amidase"/>
</dbReference>
<feature type="region of interest" description="Disordered" evidence="3">
    <location>
        <begin position="589"/>
        <end position="612"/>
    </location>
</feature>
<dbReference type="Gene3D" id="4.10.240.10">
    <property type="entry name" value="Zn(2)-C6 fungal-type DNA-binding domain"/>
    <property type="match status" value="1"/>
</dbReference>
<dbReference type="EMBL" id="AZHD01000011">
    <property type="protein sequence ID" value="OAA59179.1"/>
    <property type="molecule type" value="Genomic_DNA"/>
</dbReference>
<dbReference type="InterPro" id="IPR007219">
    <property type="entry name" value="XnlR_reg_dom"/>
</dbReference>
<reference evidence="5 6" key="1">
    <citation type="journal article" date="2016" name="Genome Biol. Evol.">
        <title>Divergent and convergent evolution of fungal pathogenicity.</title>
        <authorList>
            <person name="Shang Y."/>
            <person name="Xiao G."/>
            <person name="Zheng P."/>
            <person name="Cen K."/>
            <person name="Zhan S."/>
            <person name="Wang C."/>
        </authorList>
    </citation>
    <scope>NUCLEOTIDE SEQUENCE [LARGE SCALE GENOMIC DNA]</scope>
    <source>
        <strain evidence="5 6">RCEF 264</strain>
    </source>
</reference>
<keyword evidence="2" id="KW-0539">Nucleus</keyword>
<dbReference type="InterPro" id="IPR036864">
    <property type="entry name" value="Zn2-C6_fun-type_DNA-bd_sf"/>
</dbReference>
<dbReference type="PANTHER" id="PTHR11895">
    <property type="entry name" value="TRANSAMIDASE"/>
    <property type="match status" value="1"/>
</dbReference>
<dbReference type="InterPro" id="IPR023631">
    <property type="entry name" value="Amidase_dom"/>
</dbReference>
<dbReference type="PROSITE" id="PS00463">
    <property type="entry name" value="ZN2_CY6_FUNGAL_1"/>
    <property type="match status" value="1"/>
</dbReference>
<evidence type="ECO:0000256" key="3">
    <source>
        <dbReference type="SAM" id="MobiDB-lite"/>
    </source>
</evidence>
<evidence type="ECO:0000256" key="1">
    <source>
        <dbReference type="ARBA" id="ARBA00022723"/>
    </source>
</evidence>
<dbReference type="STRING" id="1081102.A0A167S306"/>
<organism evidence="5 6">
    <name type="scientific">Niveomyces insectorum RCEF 264</name>
    <dbReference type="NCBI Taxonomy" id="1081102"/>
    <lineage>
        <taxon>Eukaryota</taxon>
        <taxon>Fungi</taxon>
        <taxon>Dikarya</taxon>
        <taxon>Ascomycota</taxon>
        <taxon>Pezizomycotina</taxon>
        <taxon>Sordariomycetes</taxon>
        <taxon>Hypocreomycetidae</taxon>
        <taxon>Hypocreales</taxon>
        <taxon>Cordycipitaceae</taxon>
        <taxon>Niveomyces</taxon>
    </lineage>
</organism>
<name>A0A167S306_9HYPO</name>
<gene>
    <name evidence="5" type="ORF">SPI_06381</name>
</gene>
<keyword evidence="6" id="KW-1185">Reference proteome</keyword>